<dbReference type="EMBL" id="QPJK01000008">
    <property type="protein sequence ID" value="RCW67833.1"/>
    <property type="molecule type" value="Genomic_DNA"/>
</dbReference>
<name>A0A368XIQ5_9BURK</name>
<comment type="caution">
    <text evidence="1">The sequence shown here is derived from an EMBL/GenBank/DDBJ whole genome shotgun (WGS) entry which is preliminary data.</text>
</comment>
<evidence type="ECO:0000313" key="2">
    <source>
        <dbReference type="Proteomes" id="UP000252884"/>
    </source>
</evidence>
<accession>A0A368XIQ5</accession>
<evidence type="ECO:0000313" key="1">
    <source>
        <dbReference type="EMBL" id="RCW67833.1"/>
    </source>
</evidence>
<proteinExistence type="predicted"/>
<organism evidence="1 2">
    <name type="scientific">Pseudorhodoferax soli</name>
    <dbReference type="NCBI Taxonomy" id="545864"/>
    <lineage>
        <taxon>Bacteria</taxon>
        <taxon>Pseudomonadati</taxon>
        <taxon>Pseudomonadota</taxon>
        <taxon>Betaproteobacteria</taxon>
        <taxon>Burkholderiales</taxon>
        <taxon>Comamonadaceae</taxon>
    </lineage>
</organism>
<keyword evidence="2" id="KW-1185">Reference proteome</keyword>
<dbReference type="AlphaFoldDB" id="A0A368XIQ5"/>
<gene>
    <name evidence="1" type="ORF">DES41_1086</name>
</gene>
<protein>
    <submittedName>
        <fullName evidence="1">Uncharacterized protein</fullName>
    </submittedName>
</protein>
<sequence>MPLKRHPDVIAAFKKPLKQDVTCNLENREGDARLLCALTREKRRELR</sequence>
<dbReference type="Proteomes" id="UP000252884">
    <property type="component" value="Unassembled WGS sequence"/>
</dbReference>
<reference evidence="1 2" key="1">
    <citation type="submission" date="2018-07" db="EMBL/GenBank/DDBJ databases">
        <title>Genomic Encyclopedia of Type Strains, Phase IV (KMG-IV): sequencing the most valuable type-strain genomes for metagenomic binning, comparative biology and taxonomic classification.</title>
        <authorList>
            <person name="Goeker M."/>
        </authorList>
    </citation>
    <scope>NUCLEOTIDE SEQUENCE [LARGE SCALE GENOMIC DNA]</scope>
    <source>
        <strain evidence="1 2">DSM 21634</strain>
    </source>
</reference>